<protein>
    <submittedName>
        <fullName evidence="2">Uncharacterized protein</fullName>
    </submittedName>
</protein>
<dbReference type="Proteomes" id="UP000266723">
    <property type="component" value="Unassembled WGS sequence"/>
</dbReference>
<dbReference type="EMBL" id="QGKV02000297">
    <property type="protein sequence ID" value="KAF3607649.1"/>
    <property type="molecule type" value="Genomic_DNA"/>
</dbReference>
<feature type="compositionally biased region" description="Acidic residues" evidence="1">
    <location>
        <begin position="112"/>
        <end position="134"/>
    </location>
</feature>
<evidence type="ECO:0000313" key="3">
    <source>
        <dbReference type="Proteomes" id="UP000266723"/>
    </source>
</evidence>
<evidence type="ECO:0000256" key="1">
    <source>
        <dbReference type="SAM" id="MobiDB-lite"/>
    </source>
</evidence>
<sequence>MRDNFLDSELSALRNSEALFSTCYVSMTGTRLPDEHAQAVRSLGSLSNYVRLDPRRGSGSALRNTQDETIRRSDIEALIKLLKDNSGGGSRNVEQSTEAQPEENSVAHDQDEMPSESDAETQVEAPSEENEAEPEQIQPLRRKTTATTPALWLKLHSSTKEQSPQDARLILQIYSTLLLKTSQINNFLVIMNKYPLPLCSFDGRHPEKLTMLLQNFLSEKTSSSYANPVTTTSFGSIYPSINHLRTVTCAPVSDLFIVSWSITE</sequence>
<name>A0ABQ7EVS4_BRACR</name>
<accession>A0ABQ7EVS4</accession>
<feature type="region of interest" description="Disordered" evidence="1">
    <location>
        <begin position="82"/>
        <end position="143"/>
    </location>
</feature>
<organism evidence="2 3">
    <name type="scientific">Brassica cretica</name>
    <name type="common">Mustard</name>
    <dbReference type="NCBI Taxonomy" id="69181"/>
    <lineage>
        <taxon>Eukaryota</taxon>
        <taxon>Viridiplantae</taxon>
        <taxon>Streptophyta</taxon>
        <taxon>Embryophyta</taxon>
        <taxon>Tracheophyta</taxon>
        <taxon>Spermatophyta</taxon>
        <taxon>Magnoliopsida</taxon>
        <taxon>eudicotyledons</taxon>
        <taxon>Gunneridae</taxon>
        <taxon>Pentapetalae</taxon>
        <taxon>rosids</taxon>
        <taxon>malvids</taxon>
        <taxon>Brassicales</taxon>
        <taxon>Brassicaceae</taxon>
        <taxon>Brassiceae</taxon>
        <taxon>Brassica</taxon>
    </lineage>
</organism>
<comment type="caution">
    <text evidence="2">The sequence shown here is derived from an EMBL/GenBank/DDBJ whole genome shotgun (WGS) entry which is preliminary data.</text>
</comment>
<proteinExistence type="predicted"/>
<evidence type="ECO:0000313" key="2">
    <source>
        <dbReference type="EMBL" id="KAF3607649.1"/>
    </source>
</evidence>
<feature type="compositionally biased region" description="Polar residues" evidence="1">
    <location>
        <begin position="92"/>
        <end position="103"/>
    </location>
</feature>
<gene>
    <name evidence="2" type="ORF">DY000_02049472</name>
</gene>
<keyword evidence="3" id="KW-1185">Reference proteome</keyword>
<reference evidence="2 3" key="1">
    <citation type="journal article" date="2020" name="BMC Genomics">
        <title>Intraspecific diversification of the crop wild relative Brassica cretica Lam. using demographic model selection.</title>
        <authorList>
            <person name="Kioukis A."/>
            <person name="Michalopoulou V.A."/>
            <person name="Briers L."/>
            <person name="Pirintsos S."/>
            <person name="Studholme D.J."/>
            <person name="Pavlidis P."/>
            <person name="Sarris P.F."/>
        </authorList>
    </citation>
    <scope>NUCLEOTIDE SEQUENCE [LARGE SCALE GENOMIC DNA]</scope>
    <source>
        <strain evidence="3">cv. PFS-1207/04</strain>
    </source>
</reference>